<protein>
    <recommendedName>
        <fullName evidence="2">DUF72 domain-containing protein</fullName>
    </recommendedName>
</protein>
<dbReference type="AlphaFoldDB" id="X0WI47"/>
<proteinExistence type="predicted"/>
<feature type="non-terminal residue" evidence="1">
    <location>
        <position position="35"/>
    </location>
</feature>
<organism evidence="1">
    <name type="scientific">marine sediment metagenome</name>
    <dbReference type="NCBI Taxonomy" id="412755"/>
    <lineage>
        <taxon>unclassified sequences</taxon>
        <taxon>metagenomes</taxon>
        <taxon>ecological metagenomes</taxon>
    </lineage>
</organism>
<dbReference type="InterPro" id="IPR036520">
    <property type="entry name" value="UPF0759_sf"/>
</dbReference>
<gene>
    <name evidence="1" type="ORF">S01H1_64631</name>
</gene>
<comment type="caution">
    <text evidence="1">The sequence shown here is derived from an EMBL/GenBank/DDBJ whole genome shotgun (WGS) entry which is preliminary data.</text>
</comment>
<accession>X0WI47</accession>
<evidence type="ECO:0000313" key="1">
    <source>
        <dbReference type="EMBL" id="GAG30639.1"/>
    </source>
</evidence>
<sequence length="35" mass="3999">MVGTMEKKVLIGTSGWGYDEWSGPFYPKGLKQEDY</sequence>
<dbReference type="EMBL" id="BARS01042605">
    <property type="protein sequence ID" value="GAG30639.1"/>
    <property type="molecule type" value="Genomic_DNA"/>
</dbReference>
<name>X0WI47_9ZZZZ</name>
<dbReference type="SUPFAM" id="SSF117396">
    <property type="entry name" value="TM1631-like"/>
    <property type="match status" value="1"/>
</dbReference>
<dbReference type="Gene3D" id="3.20.20.410">
    <property type="entry name" value="Protein of unknown function UPF0759"/>
    <property type="match status" value="1"/>
</dbReference>
<evidence type="ECO:0008006" key="2">
    <source>
        <dbReference type="Google" id="ProtNLM"/>
    </source>
</evidence>
<reference evidence="1" key="1">
    <citation type="journal article" date="2014" name="Front. Microbiol.">
        <title>High frequency of phylogenetically diverse reductive dehalogenase-homologous genes in deep subseafloor sedimentary metagenomes.</title>
        <authorList>
            <person name="Kawai M."/>
            <person name="Futagami T."/>
            <person name="Toyoda A."/>
            <person name="Takaki Y."/>
            <person name="Nishi S."/>
            <person name="Hori S."/>
            <person name="Arai W."/>
            <person name="Tsubouchi T."/>
            <person name="Morono Y."/>
            <person name="Uchiyama I."/>
            <person name="Ito T."/>
            <person name="Fujiyama A."/>
            <person name="Inagaki F."/>
            <person name="Takami H."/>
        </authorList>
    </citation>
    <scope>NUCLEOTIDE SEQUENCE</scope>
    <source>
        <strain evidence="1">Expedition CK06-06</strain>
    </source>
</reference>